<feature type="transmembrane region" description="Helical" evidence="2">
    <location>
        <begin position="62"/>
        <end position="82"/>
    </location>
</feature>
<accession>A0A4Q7VGZ8</accession>
<dbReference type="Proteomes" id="UP000293671">
    <property type="component" value="Unassembled WGS sequence"/>
</dbReference>
<dbReference type="InterPro" id="IPR010559">
    <property type="entry name" value="Sig_transdc_His_kin_internal"/>
</dbReference>
<dbReference type="InterPro" id="IPR036890">
    <property type="entry name" value="HATPase_C_sf"/>
</dbReference>
<gene>
    <name evidence="4" type="ORF">EV670_3085</name>
</gene>
<dbReference type="AlphaFoldDB" id="A0A4Q7VGZ8"/>
<evidence type="ECO:0000259" key="3">
    <source>
        <dbReference type="Pfam" id="PF06580"/>
    </source>
</evidence>
<feature type="transmembrane region" description="Helical" evidence="2">
    <location>
        <begin position="88"/>
        <end position="111"/>
    </location>
</feature>
<dbReference type="InterPro" id="IPR050640">
    <property type="entry name" value="Bact_2-comp_sensor_kinase"/>
</dbReference>
<keyword evidence="4" id="KW-0808">Transferase</keyword>
<reference evidence="4 5" key="1">
    <citation type="submission" date="2019-02" db="EMBL/GenBank/DDBJ databases">
        <title>Genomic Encyclopedia of Type Strains, Phase IV (KMG-IV): sequencing the most valuable type-strain genomes for metagenomic binning, comparative biology and taxonomic classification.</title>
        <authorList>
            <person name="Goeker M."/>
        </authorList>
    </citation>
    <scope>NUCLEOTIDE SEQUENCE [LARGE SCALE GENOMIC DNA]</scope>
    <source>
        <strain evidence="4 5">DSM 19570</strain>
    </source>
</reference>
<dbReference type="EMBL" id="SHKP01000007">
    <property type="protein sequence ID" value="RZT95331.1"/>
    <property type="molecule type" value="Genomic_DNA"/>
</dbReference>
<dbReference type="Gene3D" id="3.30.565.10">
    <property type="entry name" value="Histidine kinase-like ATPase, C-terminal domain"/>
    <property type="match status" value="1"/>
</dbReference>
<dbReference type="SUPFAM" id="SSF55874">
    <property type="entry name" value="ATPase domain of HSP90 chaperone/DNA topoisomerase II/histidine kinase"/>
    <property type="match status" value="1"/>
</dbReference>
<keyword evidence="2" id="KW-1133">Transmembrane helix</keyword>
<proteinExistence type="predicted"/>
<organism evidence="4 5">
    <name type="scientific">Rivibacter subsaxonicus</name>
    <dbReference type="NCBI Taxonomy" id="457575"/>
    <lineage>
        <taxon>Bacteria</taxon>
        <taxon>Pseudomonadati</taxon>
        <taxon>Pseudomonadota</taxon>
        <taxon>Betaproteobacteria</taxon>
        <taxon>Burkholderiales</taxon>
        <taxon>Rivibacter</taxon>
    </lineage>
</organism>
<dbReference type="GO" id="GO:0016020">
    <property type="term" value="C:membrane"/>
    <property type="evidence" value="ECO:0007669"/>
    <property type="project" value="InterPro"/>
</dbReference>
<feature type="transmembrane region" description="Helical" evidence="2">
    <location>
        <begin position="158"/>
        <end position="175"/>
    </location>
</feature>
<dbReference type="Pfam" id="PF06580">
    <property type="entry name" value="His_kinase"/>
    <property type="match status" value="1"/>
</dbReference>
<dbReference type="PANTHER" id="PTHR34220:SF7">
    <property type="entry name" value="SENSOR HISTIDINE KINASE YPDA"/>
    <property type="match status" value="1"/>
</dbReference>
<sequence>MPTDATIPDPLSHPPSAVRRPAGADSGAGTEWPPSALQPMARTARAAALKTAGVFDVCHVGFVLRAVLVVHAGVAIATGFGAATALDWLLRFASASLVVLPALLLWLLLTCGLKRWLEPRTPVVQGTMLVALGAGCGLLATALLQYLGPEALAGPTRVAAVLAGAATAFGFFVWLRQRARQEAPAAVAARLAELQARIRPHFLFNALNSAIALVRVDPGRAEEVLENLGELFRVALEGGGRHAVATLNEEIELARRYLDIEKVRFGDRLQIQWDLDERAGVARLPPLLLQPLVENAVRHGIEPLPNGGIVRVRTRRRAGEVLIEVRNPMPTGPARSDGHGVALGNVRERLRLLHDLAADFRTGVEDGQYRVRIVVPI</sequence>
<name>A0A4Q7VGZ8_9BURK</name>
<feature type="transmembrane region" description="Helical" evidence="2">
    <location>
        <begin position="123"/>
        <end position="146"/>
    </location>
</feature>
<keyword evidence="4" id="KW-0418">Kinase</keyword>
<dbReference type="GO" id="GO:0000155">
    <property type="term" value="F:phosphorelay sensor kinase activity"/>
    <property type="evidence" value="ECO:0007669"/>
    <property type="project" value="InterPro"/>
</dbReference>
<evidence type="ECO:0000256" key="1">
    <source>
        <dbReference type="SAM" id="MobiDB-lite"/>
    </source>
</evidence>
<dbReference type="RefSeq" id="WP_242616994.1">
    <property type="nucleotide sequence ID" value="NZ_SHKP01000007.1"/>
</dbReference>
<keyword evidence="2" id="KW-0472">Membrane</keyword>
<comment type="caution">
    <text evidence="4">The sequence shown here is derived from an EMBL/GenBank/DDBJ whole genome shotgun (WGS) entry which is preliminary data.</text>
</comment>
<dbReference type="PANTHER" id="PTHR34220">
    <property type="entry name" value="SENSOR HISTIDINE KINASE YPDA"/>
    <property type="match status" value="1"/>
</dbReference>
<evidence type="ECO:0000313" key="5">
    <source>
        <dbReference type="Proteomes" id="UP000293671"/>
    </source>
</evidence>
<feature type="region of interest" description="Disordered" evidence="1">
    <location>
        <begin position="1"/>
        <end position="35"/>
    </location>
</feature>
<evidence type="ECO:0000313" key="4">
    <source>
        <dbReference type="EMBL" id="RZT95331.1"/>
    </source>
</evidence>
<evidence type="ECO:0000256" key="2">
    <source>
        <dbReference type="SAM" id="Phobius"/>
    </source>
</evidence>
<protein>
    <submittedName>
        <fullName evidence="4">Two-component system sensor histidine kinase AlgZ</fullName>
    </submittedName>
</protein>
<feature type="domain" description="Signal transduction histidine kinase internal region" evidence="3">
    <location>
        <begin position="189"/>
        <end position="269"/>
    </location>
</feature>
<keyword evidence="2" id="KW-0812">Transmembrane</keyword>
<keyword evidence="5" id="KW-1185">Reference proteome</keyword>